<dbReference type="SUPFAM" id="SSF53474">
    <property type="entry name" value="alpha/beta-Hydrolases"/>
    <property type="match status" value="1"/>
</dbReference>
<evidence type="ECO:0000313" key="8">
    <source>
        <dbReference type="Proteomes" id="UP000183832"/>
    </source>
</evidence>
<dbReference type="AlphaFoldDB" id="A0A1J1HXX8"/>
<dbReference type="STRING" id="568069.A0A1J1HXX8"/>
<keyword evidence="8" id="KW-1185">Reference proteome</keyword>
<feature type="chain" id="PRO_5013312155" evidence="5">
    <location>
        <begin position="22"/>
        <end position="310"/>
    </location>
</feature>
<evidence type="ECO:0000313" key="7">
    <source>
        <dbReference type="EMBL" id="CRK91001.1"/>
    </source>
</evidence>
<dbReference type="GO" id="GO:0016042">
    <property type="term" value="P:lipid catabolic process"/>
    <property type="evidence" value="ECO:0007669"/>
    <property type="project" value="TreeGrafter"/>
</dbReference>
<dbReference type="PRINTS" id="PR00821">
    <property type="entry name" value="TAGLIPASE"/>
</dbReference>
<evidence type="ECO:0000256" key="2">
    <source>
        <dbReference type="ARBA" id="ARBA00010701"/>
    </source>
</evidence>
<feature type="domain" description="Lipase" evidence="6">
    <location>
        <begin position="25"/>
        <end position="304"/>
    </location>
</feature>
<protein>
    <submittedName>
        <fullName evidence="7">CLUMA_CG004689, isoform A</fullName>
    </submittedName>
</protein>
<dbReference type="Gene3D" id="3.40.50.1820">
    <property type="entry name" value="alpha/beta hydrolase"/>
    <property type="match status" value="1"/>
</dbReference>
<dbReference type="InterPro" id="IPR000734">
    <property type="entry name" value="TAG_lipase"/>
</dbReference>
<evidence type="ECO:0000256" key="4">
    <source>
        <dbReference type="RuleBase" id="RU004262"/>
    </source>
</evidence>
<dbReference type="CDD" id="cd00707">
    <property type="entry name" value="Pancreat_lipase_like"/>
    <property type="match status" value="1"/>
</dbReference>
<comment type="similarity">
    <text evidence="2 4">Belongs to the AB hydrolase superfamily. Lipase family.</text>
</comment>
<organism evidence="7 8">
    <name type="scientific">Clunio marinus</name>
    <dbReference type="NCBI Taxonomy" id="568069"/>
    <lineage>
        <taxon>Eukaryota</taxon>
        <taxon>Metazoa</taxon>
        <taxon>Ecdysozoa</taxon>
        <taxon>Arthropoda</taxon>
        <taxon>Hexapoda</taxon>
        <taxon>Insecta</taxon>
        <taxon>Pterygota</taxon>
        <taxon>Neoptera</taxon>
        <taxon>Endopterygota</taxon>
        <taxon>Diptera</taxon>
        <taxon>Nematocera</taxon>
        <taxon>Chironomoidea</taxon>
        <taxon>Chironomidae</taxon>
        <taxon>Clunio</taxon>
    </lineage>
</organism>
<accession>A0A1J1HXX8</accession>
<comment type="subcellular location">
    <subcellularLocation>
        <location evidence="1">Secreted</location>
    </subcellularLocation>
</comment>
<dbReference type="Proteomes" id="UP000183832">
    <property type="component" value="Unassembled WGS sequence"/>
</dbReference>
<keyword evidence="3" id="KW-0964">Secreted</keyword>
<keyword evidence="5" id="KW-0732">Signal</keyword>
<dbReference type="PANTHER" id="PTHR11610:SF150">
    <property type="entry name" value="FI01825P-RELATED"/>
    <property type="match status" value="1"/>
</dbReference>
<dbReference type="PANTHER" id="PTHR11610">
    <property type="entry name" value="LIPASE"/>
    <property type="match status" value="1"/>
</dbReference>
<dbReference type="OrthoDB" id="199913at2759"/>
<gene>
    <name evidence="7" type="primary">similar to Lipase member H</name>
    <name evidence="7" type="ORF">CLUMA_CG004689</name>
</gene>
<evidence type="ECO:0000256" key="1">
    <source>
        <dbReference type="ARBA" id="ARBA00004613"/>
    </source>
</evidence>
<sequence>MKLFYFLNLIFIIAFISEIKSIQEIDSTFEPIRDTRFLVFTRFNPTIGQVVDLTNMNTVINSNYDVNRPTRFIIHGQFGSDQSELNILVTAAYLRSSDVNVIVVDWSVGADTINYVAARNRVRPVGAVVATFIDNLHAANLIDFSRIVIVSHSLGGHVGGFVGKNVRRGRINTIFGLNPAGPLFDVNNPADRLDSTDAEYVEVIHTESGTFGIGTPIGHANFYINGGTNQPGCFTNTCDHNRSFELFAESLNSNQLLGRQCSNIDEMNRNECNGPVHSLGGEPTNAQINLRGIFRLATASSSPFGLGPPV</sequence>
<dbReference type="Pfam" id="PF00151">
    <property type="entry name" value="Lipase"/>
    <property type="match status" value="1"/>
</dbReference>
<dbReference type="GO" id="GO:0017171">
    <property type="term" value="F:serine hydrolase activity"/>
    <property type="evidence" value="ECO:0007669"/>
    <property type="project" value="TreeGrafter"/>
</dbReference>
<dbReference type="GO" id="GO:0005615">
    <property type="term" value="C:extracellular space"/>
    <property type="evidence" value="ECO:0007669"/>
    <property type="project" value="TreeGrafter"/>
</dbReference>
<evidence type="ECO:0000259" key="6">
    <source>
        <dbReference type="Pfam" id="PF00151"/>
    </source>
</evidence>
<dbReference type="InterPro" id="IPR033906">
    <property type="entry name" value="Lipase_N"/>
</dbReference>
<name>A0A1J1HXX8_9DIPT</name>
<dbReference type="GO" id="GO:0016298">
    <property type="term" value="F:lipase activity"/>
    <property type="evidence" value="ECO:0007669"/>
    <property type="project" value="InterPro"/>
</dbReference>
<proteinExistence type="inferred from homology"/>
<reference evidence="7 8" key="1">
    <citation type="submission" date="2015-04" db="EMBL/GenBank/DDBJ databases">
        <authorList>
            <person name="Syromyatnikov M.Y."/>
            <person name="Popov V.N."/>
        </authorList>
    </citation>
    <scope>NUCLEOTIDE SEQUENCE [LARGE SCALE GENOMIC DNA]</scope>
</reference>
<evidence type="ECO:0000256" key="3">
    <source>
        <dbReference type="ARBA" id="ARBA00022525"/>
    </source>
</evidence>
<evidence type="ECO:0000256" key="5">
    <source>
        <dbReference type="SAM" id="SignalP"/>
    </source>
</evidence>
<feature type="signal peptide" evidence="5">
    <location>
        <begin position="1"/>
        <end position="21"/>
    </location>
</feature>
<dbReference type="InterPro" id="IPR029058">
    <property type="entry name" value="AB_hydrolase_fold"/>
</dbReference>
<dbReference type="EMBL" id="CVRI01000020">
    <property type="protein sequence ID" value="CRK91001.1"/>
    <property type="molecule type" value="Genomic_DNA"/>
</dbReference>
<dbReference type="InterPro" id="IPR013818">
    <property type="entry name" value="Lipase"/>
</dbReference>